<keyword evidence="6" id="KW-0326">Glycosidase</keyword>
<evidence type="ECO:0000313" key="9">
    <source>
        <dbReference type="EMBL" id="EGV06452.1"/>
    </source>
</evidence>
<dbReference type="EMBL" id="AFUP01000010">
    <property type="protein sequence ID" value="EGV06452.1"/>
    <property type="molecule type" value="Genomic_DNA"/>
</dbReference>
<dbReference type="GO" id="GO:0004553">
    <property type="term" value="F:hydrolase activity, hydrolyzing O-glycosyl compounds"/>
    <property type="evidence" value="ECO:0007669"/>
    <property type="project" value="InterPro"/>
</dbReference>
<evidence type="ECO:0000313" key="12">
    <source>
        <dbReference type="Proteomes" id="UP000016985"/>
    </source>
</evidence>
<sequence>MDSENLIYQFAGVNHFHWHKVADKDSNDIALTLIDKLFDNSKGIPKNIYEILYFKEQLQQMKMIPCDYHRYYYRFEEISTHNLEEYRTIGTRAEQVKQIEHDLFELYKDPALNYKPKQLEERGGVYYSDTACKTIAAIYANKNTEIVVSTRNNGVILDLPSECTVEVTDLYWVSGSSNRFFWFFTNCRLQVMKSMELLIIEAAVSGNYGTALQAFTINPLLPSGHTAKRIMDELFLAHKSYLLRFAKAIEKLEHGGITIKDELARNLAKEQLV</sequence>
<dbReference type="PANTHER" id="PTHR32092">
    <property type="entry name" value="6-PHOSPHO-BETA-GLUCOSIDASE-RELATED"/>
    <property type="match status" value="1"/>
</dbReference>
<evidence type="ECO:0000256" key="1">
    <source>
        <dbReference type="ARBA" id="ARBA00001911"/>
    </source>
</evidence>
<dbReference type="PANTHER" id="PTHR32092:SF5">
    <property type="entry name" value="6-PHOSPHO-BETA-GLUCOSIDASE"/>
    <property type="match status" value="1"/>
</dbReference>
<dbReference type="InterPro" id="IPR022616">
    <property type="entry name" value="Glyco_hydro_4_C"/>
</dbReference>
<keyword evidence="5 7" id="KW-0464">Manganese</keyword>
<evidence type="ECO:0000256" key="4">
    <source>
        <dbReference type="ARBA" id="ARBA00023027"/>
    </source>
</evidence>
<accession>F9PAX9</accession>
<keyword evidence="4" id="KW-0520">NAD</keyword>
<dbReference type="GO" id="GO:0046872">
    <property type="term" value="F:metal ion binding"/>
    <property type="evidence" value="ECO:0007669"/>
    <property type="project" value="UniProtKB-KW"/>
</dbReference>
<dbReference type="EMBL" id="BASX01000014">
    <property type="protein sequence ID" value="GAD45081.1"/>
    <property type="molecule type" value="Genomic_DNA"/>
</dbReference>
<dbReference type="RefSeq" id="WP_006269310.1">
    <property type="nucleotide sequence ID" value="NZ_BASX01000014.1"/>
</dbReference>
<dbReference type="Pfam" id="PF11975">
    <property type="entry name" value="Glyco_hydro_4C"/>
    <property type="match status" value="1"/>
</dbReference>
<evidence type="ECO:0000256" key="2">
    <source>
        <dbReference type="ARBA" id="ARBA00022723"/>
    </source>
</evidence>
<comment type="cofactor">
    <cofactor evidence="1">
        <name>NAD(+)</name>
        <dbReference type="ChEBI" id="CHEBI:57540"/>
    </cofactor>
</comment>
<reference evidence="10 12" key="2">
    <citation type="submission" date="2013-09" db="EMBL/GenBank/DDBJ databases">
        <title>Genome Sequences of seven clinical isolates and type strains of anginosus group streptococci.</title>
        <authorList>
            <person name="Maruyama F."/>
            <person name="Sakurai A."/>
            <person name="Ogura Y."/>
            <person name="Homma H."/>
            <person name="Takahashi N."/>
            <person name="Ohtsubo Y."/>
            <person name="Hoshino T."/>
            <person name="Okahashi N."/>
            <person name="Nakagawa I."/>
            <person name="Kimura S."/>
            <person name="Fujiwara T."/>
            <person name="Hayashi T."/>
            <person name="Shintani S."/>
        </authorList>
    </citation>
    <scope>NUCLEOTIDE SEQUENCE [LARGE SCALE GENOMIC DNA]</scope>
    <source>
        <strain evidence="10">CCUG 46377</strain>
        <strain evidence="12">CCUG46377</strain>
    </source>
</reference>
<dbReference type="Gene3D" id="3.90.110.10">
    <property type="entry name" value="Lactate dehydrogenase/glycoside hydrolase, family 4, C-terminal"/>
    <property type="match status" value="1"/>
</dbReference>
<evidence type="ECO:0000256" key="6">
    <source>
        <dbReference type="ARBA" id="ARBA00023295"/>
    </source>
</evidence>
<evidence type="ECO:0000256" key="5">
    <source>
        <dbReference type="ARBA" id="ARBA00023211"/>
    </source>
</evidence>
<dbReference type="Proteomes" id="UP000016985">
    <property type="component" value="Unassembled WGS sequence"/>
</dbReference>
<feature type="domain" description="Glycosyl hydrolase family 4 C-terminal" evidence="8">
    <location>
        <begin position="10"/>
        <end position="220"/>
    </location>
</feature>
<dbReference type="AlphaFoldDB" id="F9PAX9"/>
<keyword evidence="7" id="KW-0533">Nickel</keyword>
<evidence type="ECO:0000256" key="7">
    <source>
        <dbReference type="PIRSR" id="PIRSR601088-3"/>
    </source>
</evidence>
<gene>
    <name evidence="10" type="ORF">ANG5_1609</name>
    <name evidence="9" type="ORF">HMPREF1042_0170</name>
</gene>
<keyword evidence="7" id="KW-0170">Cobalt</keyword>
<feature type="binding site" evidence="7">
    <location>
        <position position="15"/>
    </location>
    <ligand>
        <name>Mn(2+)</name>
        <dbReference type="ChEBI" id="CHEBI:29035"/>
    </ligand>
</feature>
<protein>
    <submittedName>
        <fullName evidence="9">Putative 6-phospho-beta-glucosidase</fullName>
    </submittedName>
</protein>
<dbReference type="GO" id="GO:0005975">
    <property type="term" value="P:carbohydrate metabolic process"/>
    <property type="evidence" value="ECO:0007669"/>
    <property type="project" value="InterPro"/>
</dbReference>
<evidence type="ECO:0000256" key="3">
    <source>
        <dbReference type="ARBA" id="ARBA00022801"/>
    </source>
</evidence>
<dbReference type="GO" id="GO:0016616">
    <property type="term" value="F:oxidoreductase activity, acting on the CH-OH group of donors, NAD or NADP as acceptor"/>
    <property type="evidence" value="ECO:0007669"/>
    <property type="project" value="InterPro"/>
</dbReference>
<evidence type="ECO:0000259" key="8">
    <source>
        <dbReference type="Pfam" id="PF11975"/>
    </source>
</evidence>
<keyword evidence="12" id="KW-1185">Reference proteome</keyword>
<keyword evidence="2 7" id="KW-0479">Metal-binding</keyword>
<dbReference type="eggNOG" id="COG1486">
    <property type="taxonomic scope" value="Bacteria"/>
</dbReference>
<keyword evidence="7" id="KW-0408">Iron</keyword>
<dbReference type="SUPFAM" id="SSF56327">
    <property type="entry name" value="LDH C-terminal domain-like"/>
    <property type="match status" value="1"/>
</dbReference>
<dbReference type="InterPro" id="IPR015955">
    <property type="entry name" value="Lactate_DH/Glyco_Ohase_4_C"/>
</dbReference>
<evidence type="ECO:0000313" key="10">
    <source>
        <dbReference type="EMBL" id="GAD45081.1"/>
    </source>
</evidence>
<dbReference type="Proteomes" id="UP000003287">
    <property type="component" value="Unassembled WGS sequence"/>
</dbReference>
<reference evidence="9 11" key="1">
    <citation type="submission" date="2011-06" db="EMBL/GenBank/DDBJ databases">
        <authorList>
            <person name="Harkins D.M."/>
            <person name="Madupu R."/>
            <person name="Durkin A.S."/>
            <person name="Torralba M."/>
            <person name="Methe B."/>
            <person name="Sutton G.G."/>
            <person name="Nelson K.E."/>
        </authorList>
    </citation>
    <scope>NUCLEOTIDE SEQUENCE [LARGE SCALE GENOMIC DNA]</scope>
    <source>
        <strain evidence="9 11">SK1060</strain>
    </source>
</reference>
<proteinExistence type="predicted"/>
<dbReference type="InterPro" id="IPR001088">
    <property type="entry name" value="Glyco_hydro_4"/>
</dbReference>
<evidence type="ECO:0000313" key="11">
    <source>
        <dbReference type="Proteomes" id="UP000003287"/>
    </source>
</evidence>
<name>F9PAX9_STRCV</name>
<keyword evidence="3" id="KW-0378">Hydrolase</keyword>
<organism evidence="9 11">
    <name type="scientific">Streptococcus constellatus subsp. pharyngis SK1060 = CCUG 46377</name>
    <dbReference type="NCBI Taxonomy" id="1035184"/>
    <lineage>
        <taxon>Bacteria</taxon>
        <taxon>Bacillati</taxon>
        <taxon>Bacillota</taxon>
        <taxon>Bacilli</taxon>
        <taxon>Lactobacillales</taxon>
        <taxon>Streptococcaceae</taxon>
        <taxon>Streptococcus</taxon>
        <taxon>Streptococcus anginosus group</taxon>
    </lineage>
</organism>